<dbReference type="PANTHER" id="PTHR17224:SF1">
    <property type="entry name" value="PEPTIDYL-TRNA HYDROLASE"/>
    <property type="match status" value="1"/>
</dbReference>
<dbReference type="NCBIfam" id="TIGR00447">
    <property type="entry name" value="pth"/>
    <property type="match status" value="1"/>
</dbReference>
<dbReference type="FunFam" id="3.40.50.1470:FF:000001">
    <property type="entry name" value="Peptidyl-tRNA hydrolase"/>
    <property type="match status" value="1"/>
</dbReference>
<organism evidence="6">
    <name type="scientific">marine metagenome</name>
    <dbReference type="NCBI Taxonomy" id="408172"/>
    <lineage>
        <taxon>unclassified sequences</taxon>
        <taxon>metagenomes</taxon>
        <taxon>ecological metagenomes</taxon>
    </lineage>
</organism>
<dbReference type="PANTHER" id="PTHR17224">
    <property type="entry name" value="PEPTIDYL-TRNA HYDROLASE"/>
    <property type="match status" value="1"/>
</dbReference>
<name>A0A382LG97_9ZZZZ</name>
<evidence type="ECO:0000256" key="2">
    <source>
        <dbReference type="ARBA" id="ARBA00022555"/>
    </source>
</evidence>
<evidence type="ECO:0000313" key="6">
    <source>
        <dbReference type="EMBL" id="SVC35636.1"/>
    </source>
</evidence>
<evidence type="ECO:0000256" key="1">
    <source>
        <dbReference type="ARBA" id="ARBA00013260"/>
    </source>
</evidence>
<dbReference type="AlphaFoldDB" id="A0A382LG97"/>
<reference evidence="6" key="1">
    <citation type="submission" date="2018-05" db="EMBL/GenBank/DDBJ databases">
        <authorList>
            <person name="Lanie J.A."/>
            <person name="Ng W.-L."/>
            <person name="Kazmierczak K.M."/>
            <person name="Andrzejewski T.M."/>
            <person name="Davidsen T.M."/>
            <person name="Wayne K.J."/>
            <person name="Tettelin H."/>
            <person name="Glass J.I."/>
            <person name="Rusch D."/>
            <person name="Podicherti R."/>
            <person name="Tsui H.-C.T."/>
            <person name="Winkler M.E."/>
        </authorList>
    </citation>
    <scope>NUCLEOTIDE SEQUENCE</scope>
</reference>
<dbReference type="GO" id="GO:0000049">
    <property type="term" value="F:tRNA binding"/>
    <property type="evidence" value="ECO:0007669"/>
    <property type="project" value="UniProtKB-KW"/>
</dbReference>
<protein>
    <recommendedName>
        <fullName evidence="1">peptidyl-tRNA hydrolase</fullName>
        <ecNumber evidence="1">3.1.1.29</ecNumber>
    </recommendedName>
</protein>
<dbReference type="EMBL" id="UINC01086822">
    <property type="protein sequence ID" value="SVC35636.1"/>
    <property type="molecule type" value="Genomic_DNA"/>
</dbReference>
<dbReference type="PROSITE" id="PS01196">
    <property type="entry name" value="PEPT_TRNA_HYDROL_2"/>
    <property type="match status" value="1"/>
</dbReference>
<dbReference type="SUPFAM" id="SSF53178">
    <property type="entry name" value="Peptidyl-tRNA hydrolase-like"/>
    <property type="match status" value="1"/>
</dbReference>
<proteinExistence type="inferred from homology"/>
<dbReference type="Pfam" id="PF01195">
    <property type="entry name" value="Pept_tRNA_hydro"/>
    <property type="match status" value="1"/>
</dbReference>
<dbReference type="CDD" id="cd00462">
    <property type="entry name" value="PTH"/>
    <property type="match status" value="1"/>
</dbReference>
<evidence type="ECO:0000256" key="3">
    <source>
        <dbReference type="ARBA" id="ARBA00022801"/>
    </source>
</evidence>
<dbReference type="InterPro" id="IPR018171">
    <property type="entry name" value="Pept_tRNA_hydro_CS"/>
</dbReference>
<evidence type="ECO:0000256" key="4">
    <source>
        <dbReference type="ARBA" id="ARBA00022884"/>
    </source>
</evidence>
<accession>A0A382LG97</accession>
<keyword evidence="4" id="KW-0694">RNA-binding</keyword>
<sequence length="210" mass="23719">MQNEIDLIVGLGNPGTQYLTTRHNAGFWFMDLLSQKHTGTFRTEKRFHGDVAQIVIDNRRIWLLKPQTYMNESGRSVEAITTYYNISLENTFIAHDDLDLRPGRTKLKFAGGHGGHNGLRDVIRCVGNVFWRLRLGIGHPGPGQREIVTDYVLKRASGEDEIKILDAIGSAVEIIPIFLQHGEDRAKNLLHKQGAEINLDRESDESSTQE</sequence>
<dbReference type="InterPro" id="IPR001328">
    <property type="entry name" value="Pept_tRNA_hydro"/>
</dbReference>
<dbReference type="InterPro" id="IPR036416">
    <property type="entry name" value="Pept_tRNA_hydro_sf"/>
</dbReference>
<dbReference type="GO" id="GO:0004045">
    <property type="term" value="F:peptidyl-tRNA hydrolase activity"/>
    <property type="evidence" value="ECO:0007669"/>
    <property type="project" value="UniProtKB-EC"/>
</dbReference>
<evidence type="ECO:0000256" key="5">
    <source>
        <dbReference type="ARBA" id="ARBA00038063"/>
    </source>
</evidence>
<dbReference type="HAMAP" id="MF_00083">
    <property type="entry name" value="Pept_tRNA_hydro_bact"/>
    <property type="match status" value="1"/>
</dbReference>
<comment type="similarity">
    <text evidence="5">Belongs to the PTH family.</text>
</comment>
<dbReference type="Gene3D" id="3.40.50.1470">
    <property type="entry name" value="Peptidyl-tRNA hydrolase"/>
    <property type="match status" value="1"/>
</dbReference>
<dbReference type="EC" id="3.1.1.29" evidence="1"/>
<keyword evidence="3" id="KW-0378">Hydrolase</keyword>
<dbReference type="PROSITE" id="PS01195">
    <property type="entry name" value="PEPT_TRNA_HYDROL_1"/>
    <property type="match status" value="1"/>
</dbReference>
<gene>
    <name evidence="6" type="ORF">METZ01_LOCUS288490</name>
</gene>
<keyword evidence="2" id="KW-0820">tRNA-binding</keyword>